<organism evidence="1 2">
    <name type="scientific">Melittangium boletus DSM 14713</name>
    <dbReference type="NCBI Taxonomy" id="1294270"/>
    <lineage>
        <taxon>Bacteria</taxon>
        <taxon>Pseudomonadati</taxon>
        <taxon>Myxococcota</taxon>
        <taxon>Myxococcia</taxon>
        <taxon>Myxococcales</taxon>
        <taxon>Cystobacterineae</taxon>
        <taxon>Archangiaceae</taxon>
        <taxon>Melittangium</taxon>
    </lineage>
</organism>
<evidence type="ECO:0000313" key="2">
    <source>
        <dbReference type="Proteomes" id="UP000217289"/>
    </source>
</evidence>
<sequence length="74" mass="8172">MQRGRRDEGAARPALPHRSMAEVVFLTGFFLLSLGAIAEKVTGRKPSRSELEPWMTATAELLCAYLERLSVQGP</sequence>
<accession>A0A250IQP9</accession>
<proteinExistence type="predicted"/>
<gene>
    <name evidence="1" type="ORF">MEBOL_007106</name>
</gene>
<dbReference type="EMBL" id="CP022163">
    <property type="protein sequence ID" value="ATB33608.1"/>
    <property type="molecule type" value="Genomic_DNA"/>
</dbReference>
<evidence type="ECO:0000313" key="1">
    <source>
        <dbReference type="EMBL" id="ATB33608.1"/>
    </source>
</evidence>
<keyword evidence="2" id="KW-1185">Reference proteome</keyword>
<reference evidence="1 2" key="1">
    <citation type="submission" date="2017-06" db="EMBL/GenBank/DDBJ databases">
        <authorList>
            <person name="Kim H.J."/>
            <person name="Triplett B.A."/>
        </authorList>
    </citation>
    <scope>NUCLEOTIDE SEQUENCE [LARGE SCALE GENOMIC DNA]</scope>
    <source>
        <strain evidence="1 2">DSM 14713</strain>
    </source>
</reference>
<dbReference type="AlphaFoldDB" id="A0A250IQP9"/>
<dbReference type="KEGG" id="mbd:MEBOL_007106"/>
<name>A0A250IQP9_9BACT</name>
<dbReference type="Proteomes" id="UP000217289">
    <property type="component" value="Chromosome"/>
</dbReference>
<protein>
    <submittedName>
        <fullName evidence="1">Uncharacterized protein</fullName>
    </submittedName>
</protein>